<dbReference type="Gene3D" id="3.30.565.10">
    <property type="entry name" value="Histidine kinase-like ATPase, C-terminal domain"/>
    <property type="match status" value="1"/>
</dbReference>
<dbReference type="STRING" id="76947.GCA_002080435_01055"/>
<dbReference type="Proteomes" id="UP000024284">
    <property type="component" value="Unassembled WGS sequence"/>
</dbReference>
<dbReference type="OrthoDB" id="7472338at2"/>
<evidence type="ECO:0000256" key="6">
    <source>
        <dbReference type="SAM" id="MobiDB-lite"/>
    </source>
</evidence>
<keyword evidence="7" id="KW-0472">Membrane</keyword>
<evidence type="ECO:0000256" key="3">
    <source>
        <dbReference type="ARBA" id="ARBA00022777"/>
    </source>
</evidence>
<dbReference type="RefSeq" id="WP_156103360.1">
    <property type="nucleotide sequence ID" value="NZ_BCZD01000030.1"/>
</dbReference>
<dbReference type="GO" id="GO:0000160">
    <property type="term" value="P:phosphorelay signal transduction system"/>
    <property type="evidence" value="ECO:0007669"/>
    <property type="project" value="UniProtKB-KW"/>
</dbReference>
<keyword evidence="3 9" id="KW-0418">Kinase</keyword>
<dbReference type="AlphaFoldDB" id="A0A086P9E9"/>
<evidence type="ECO:0000256" key="2">
    <source>
        <dbReference type="ARBA" id="ARBA00022741"/>
    </source>
</evidence>
<gene>
    <name evidence="9" type="ORF">BV98_002190</name>
</gene>
<dbReference type="PROSITE" id="PS50109">
    <property type="entry name" value="HIS_KIN"/>
    <property type="match status" value="1"/>
</dbReference>
<reference evidence="9" key="1">
    <citation type="submission" date="2014-08" db="EMBL/GenBank/DDBJ databases">
        <title>Draft genome sequences of Sphingobium herbicidovorans.</title>
        <authorList>
            <person name="Gan H.M."/>
            <person name="Gan H.Y."/>
            <person name="Savka M.A."/>
        </authorList>
    </citation>
    <scope>NUCLEOTIDE SEQUENCE [LARGE SCALE GENOMIC DNA]</scope>
    <source>
        <strain evidence="9">NBRC 16415</strain>
    </source>
</reference>
<organism evidence="9 10">
    <name type="scientific">Sphingobium herbicidovorans (strain ATCC 700291 / DSM 11019 / CCUG 56400 / KCTC 2939 / LMG 18315 / NBRC 16415 / MH)</name>
    <name type="common">Sphingomonas herbicidovorans</name>
    <dbReference type="NCBI Taxonomy" id="1219045"/>
    <lineage>
        <taxon>Bacteria</taxon>
        <taxon>Pseudomonadati</taxon>
        <taxon>Pseudomonadota</taxon>
        <taxon>Alphaproteobacteria</taxon>
        <taxon>Sphingomonadales</taxon>
        <taxon>Sphingomonadaceae</taxon>
        <taxon>Sphingobium</taxon>
    </lineage>
</organism>
<dbReference type="SMART" id="SM00387">
    <property type="entry name" value="HATPase_c"/>
    <property type="match status" value="1"/>
</dbReference>
<dbReference type="Pfam" id="PF02518">
    <property type="entry name" value="HATPase_c"/>
    <property type="match status" value="1"/>
</dbReference>
<dbReference type="eggNOG" id="COG4191">
    <property type="taxonomic scope" value="Bacteria"/>
</dbReference>
<dbReference type="EMBL" id="JFZA02000017">
    <property type="protein sequence ID" value="KFG90017.1"/>
    <property type="molecule type" value="Genomic_DNA"/>
</dbReference>
<feature type="region of interest" description="Disordered" evidence="6">
    <location>
        <begin position="230"/>
        <end position="251"/>
    </location>
</feature>
<keyword evidence="1" id="KW-0808">Transferase</keyword>
<sequence>MQRSGDTEGGAARHDPVRETVHDLRNLFAVIASIRHLLDKHQDAPVRETMLRGLEAAAVRGSELTSRLLARQACGERVLVDVGAQVAHAAPLLQAMVKHPASLEIDAQMALPATRVSADPAELEAVMLELVTNAVRAGARHVRLRCRRIGDWIWLVIADDGPGLSANGAARPQLNTGNGGRGNGLQRVRRAICGMKGRLFIRGGVGAAAGTVVAMLLPVAFPAASKSRVRHWSASPTNKESCDEDRWTVAA</sequence>
<dbReference type="GO" id="GO:0005524">
    <property type="term" value="F:ATP binding"/>
    <property type="evidence" value="ECO:0007669"/>
    <property type="project" value="UniProtKB-KW"/>
</dbReference>
<keyword evidence="10" id="KW-1185">Reference proteome</keyword>
<dbReference type="GO" id="GO:0016301">
    <property type="term" value="F:kinase activity"/>
    <property type="evidence" value="ECO:0007669"/>
    <property type="project" value="UniProtKB-KW"/>
</dbReference>
<dbReference type="InterPro" id="IPR005467">
    <property type="entry name" value="His_kinase_dom"/>
</dbReference>
<keyword evidence="4" id="KW-0067">ATP-binding</keyword>
<keyword evidence="2" id="KW-0547">Nucleotide-binding</keyword>
<feature type="transmembrane region" description="Helical" evidence="7">
    <location>
        <begin position="199"/>
        <end position="221"/>
    </location>
</feature>
<evidence type="ECO:0000256" key="5">
    <source>
        <dbReference type="ARBA" id="ARBA00023012"/>
    </source>
</evidence>
<evidence type="ECO:0000313" key="10">
    <source>
        <dbReference type="Proteomes" id="UP000024284"/>
    </source>
</evidence>
<comment type="caution">
    <text evidence="9">The sequence shown here is derived from an EMBL/GenBank/DDBJ whole genome shotgun (WGS) entry which is preliminary data.</text>
</comment>
<evidence type="ECO:0000256" key="4">
    <source>
        <dbReference type="ARBA" id="ARBA00022840"/>
    </source>
</evidence>
<keyword evidence="7" id="KW-1133">Transmembrane helix</keyword>
<dbReference type="SUPFAM" id="SSF55874">
    <property type="entry name" value="ATPase domain of HSP90 chaperone/DNA topoisomerase II/histidine kinase"/>
    <property type="match status" value="1"/>
</dbReference>
<evidence type="ECO:0000256" key="1">
    <source>
        <dbReference type="ARBA" id="ARBA00022679"/>
    </source>
</evidence>
<proteinExistence type="predicted"/>
<keyword evidence="5" id="KW-0902">Two-component regulatory system</keyword>
<feature type="compositionally biased region" description="Basic and acidic residues" evidence="6">
    <location>
        <begin position="240"/>
        <end position="251"/>
    </location>
</feature>
<feature type="domain" description="Histidine kinase" evidence="8">
    <location>
        <begin position="19"/>
        <end position="221"/>
    </location>
</feature>
<dbReference type="InterPro" id="IPR036890">
    <property type="entry name" value="HATPase_C_sf"/>
</dbReference>
<evidence type="ECO:0000256" key="7">
    <source>
        <dbReference type="SAM" id="Phobius"/>
    </source>
</evidence>
<dbReference type="PANTHER" id="PTHR43065">
    <property type="entry name" value="SENSOR HISTIDINE KINASE"/>
    <property type="match status" value="1"/>
</dbReference>
<keyword evidence="7" id="KW-0812">Transmembrane</keyword>
<accession>A0A086P9E9</accession>
<evidence type="ECO:0000259" key="8">
    <source>
        <dbReference type="PROSITE" id="PS50109"/>
    </source>
</evidence>
<evidence type="ECO:0000313" key="9">
    <source>
        <dbReference type="EMBL" id="KFG90017.1"/>
    </source>
</evidence>
<dbReference type="InterPro" id="IPR003594">
    <property type="entry name" value="HATPase_dom"/>
</dbReference>
<dbReference type="PATRIC" id="fig|1219045.3.peg.2233"/>
<name>A0A086P9E9_SPHHM</name>
<dbReference type="PANTHER" id="PTHR43065:SF46">
    <property type="entry name" value="C4-DICARBOXYLATE TRANSPORT SENSOR PROTEIN DCTB"/>
    <property type="match status" value="1"/>
</dbReference>
<protein>
    <submittedName>
        <fullName evidence="9">Histidine kinase</fullName>
    </submittedName>
</protein>